<organism evidence="3 4">
    <name type="scientific">Serratia marcescens</name>
    <dbReference type="NCBI Taxonomy" id="615"/>
    <lineage>
        <taxon>Bacteria</taxon>
        <taxon>Pseudomonadati</taxon>
        <taxon>Pseudomonadota</taxon>
        <taxon>Gammaproteobacteria</taxon>
        <taxon>Enterobacterales</taxon>
        <taxon>Yersiniaceae</taxon>
        <taxon>Serratia</taxon>
    </lineage>
</organism>
<dbReference type="InterPro" id="IPR027417">
    <property type="entry name" value="P-loop_NTPase"/>
</dbReference>
<dbReference type="Pfam" id="PF14491">
    <property type="entry name" value="DUF4435"/>
    <property type="match status" value="1"/>
</dbReference>
<dbReference type="PANTHER" id="PTHR43581">
    <property type="entry name" value="ATP/GTP PHOSPHATASE"/>
    <property type="match status" value="1"/>
</dbReference>
<dbReference type="InterPro" id="IPR029492">
    <property type="entry name" value="DUF4435"/>
</dbReference>
<dbReference type="InterPro" id="IPR003959">
    <property type="entry name" value="ATPase_AAA_core"/>
</dbReference>
<dbReference type="Gene3D" id="3.40.50.300">
    <property type="entry name" value="P-loop containing nucleotide triphosphate hydrolases"/>
    <property type="match status" value="1"/>
</dbReference>
<dbReference type="EMBL" id="LFJS01000012">
    <property type="protein sequence ID" value="KMU51258.1"/>
    <property type="molecule type" value="Genomic_DNA"/>
</dbReference>
<accession>A0A656VL13</accession>
<protein>
    <submittedName>
        <fullName evidence="3">Uncharacterized protein</fullName>
    </submittedName>
</protein>
<dbReference type="GO" id="GO:0016887">
    <property type="term" value="F:ATP hydrolysis activity"/>
    <property type="evidence" value="ECO:0007669"/>
    <property type="project" value="InterPro"/>
</dbReference>
<feature type="domain" description="DUF4435" evidence="2">
    <location>
        <begin position="289"/>
        <end position="489"/>
    </location>
</feature>
<dbReference type="Proteomes" id="UP000037482">
    <property type="component" value="Unassembled WGS sequence"/>
</dbReference>
<dbReference type="AlphaFoldDB" id="A0A656VL13"/>
<dbReference type="Pfam" id="PF13304">
    <property type="entry name" value="AAA_21"/>
    <property type="match status" value="1"/>
</dbReference>
<evidence type="ECO:0000259" key="1">
    <source>
        <dbReference type="Pfam" id="PF13304"/>
    </source>
</evidence>
<dbReference type="InterPro" id="IPR051396">
    <property type="entry name" value="Bact_Antivir_Def_Nuclease"/>
</dbReference>
<evidence type="ECO:0000259" key="2">
    <source>
        <dbReference type="Pfam" id="PF14491"/>
    </source>
</evidence>
<reference evidence="3 4" key="1">
    <citation type="submission" date="2015-06" db="EMBL/GenBank/DDBJ databases">
        <title>Draft Genome of Serratia marcescens Strain AH0650_Sm1.</title>
        <authorList>
            <person name="Wan Y."/>
            <person name="Gorrie C."/>
            <person name="Holt K."/>
        </authorList>
    </citation>
    <scope>NUCLEOTIDE SEQUENCE [LARGE SCALE GENOMIC DNA]</scope>
    <source>
        <strain evidence="3 4">AH0650_Sm1</strain>
    </source>
</reference>
<gene>
    <name evidence="3" type="ORF">AB868_02000</name>
</gene>
<dbReference type="GO" id="GO:0005524">
    <property type="term" value="F:ATP binding"/>
    <property type="evidence" value="ECO:0007669"/>
    <property type="project" value="InterPro"/>
</dbReference>
<comment type="caution">
    <text evidence="3">The sequence shown here is derived from an EMBL/GenBank/DDBJ whole genome shotgun (WGS) entry which is preliminary data.</text>
</comment>
<dbReference type="RefSeq" id="WP_201777946.1">
    <property type="nucleotide sequence ID" value="NZ_JBAJVT010000010.1"/>
</dbReference>
<dbReference type="SUPFAM" id="SSF52540">
    <property type="entry name" value="P-loop containing nucleoside triphosphate hydrolases"/>
    <property type="match status" value="1"/>
</dbReference>
<evidence type="ECO:0000313" key="3">
    <source>
        <dbReference type="EMBL" id="KMU51258.1"/>
    </source>
</evidence>
<sequence length="542" mass="60503">MTFNFTVPLKDSQMEFSLENGGAIIFVGANGGGKTRLAVELEVALELRAHRISAHRALNLNPEVAKISERQALLGLRTGYANESSSVHHREHNRWGSKRAVGLLNDFDYLIQALFAEQSNTSLNAYNRYKPGAPASTDEFKLTKFDKLNEIWSRLLPHRVLHISGDNILVSVPGSDTTYKSSEMSDGERAIFYMIGQVLVADEHQVLIIDEPELHVHRSIMSKLWDELEAARSDCAFVFITHELEFAAARTAQKYIIRDYNPTPFWSIEPVPEDTGFSEELTTLILGSRKPILFVEGTGSSLDLAIYRCCYPDWTVIPRSSCSEVIHSVVTLRQHAMLTRVICSGIVDADDYDEEDKSYLGQLGIATLPVSEIENLILLPDVSKAIAISEGYAGEELLTRLSALSDKIFESVNSEEKIEKVVVLYCKRRIDRILKKIDLSNAKTISAVEAEYVNKTSSLNIQEIAGYLTEKIQSAIASRDLPELLARYDNKGLVSHAAAYLKSCQQKNFEAWLTRVLRNKSDAGIITAISNHLPEITVVGRL</sequence>
<feature type="domain" description="ATPase AAA-type core" evidence="1">
    <location>
        <begin position="173"/>
        <end position="245"/>
    </location>
</feature>
<proteinExistence type="predicted"/>
<name>A0A656VL13_SERMA</name>
<dbReference type="PANTHER" id="PTHR43581:SF2">
    <property type="entry name" value="EXCINUCLEASE ATPASE SUBUNIT"/>
    <property type="match status" value="1"/>
</dbReference>
<evidence type="ECO:0000313" key="4">
    <source>
        <dbReference type="Proteomes" id="UP000037482"/>
    </source>
</evidence>